<feature type="domain" description="Integrase catalytic" evidence="1">
    <location>
        <begin position="36"/>
        <end position="75"/>
    </location>
</feature>
<feature type="non-terminal residue" evidence="2">
    <location>
        <position position="1"/>
    </location>
</feature>
<dbReference type="GeneID" id="96605480"/>
<evidence type="ECO:0000259" key="1">
    <source>
        <dbReference type="Pfam" id="PF13333"/>
    </source>
</evidence>
<comment type="caution">
    <text evidence="2">The sequence shown here is derived from an EMBL/GenBank/DDBJ whole genome shotgun (WGS) entry which is preliminary data.</text>
</comment>
<dbReference type="Pfam" id="PF13333">
    <property type="entry name" value="rve_2"/>
    <property type="match status" value="1"/>
</dbReference>
<dbReference type="RefSeq" id="WP_343066816.1">
    <property type="nucleotide sequence ID" value="NZ_JACJIM010000005.1"/>
</dbReference>
<dbReference type="Proteomes" id="UP000565455">
    <property type="component" value="Unassembled WGS sequence"/>
</dbReference>
<keyword evidence="3" id="KW-1185">Reference proteome</keyword>
<sequence length="108" mass="12502">RVRLLTSPHVRLLRSSLILSISSVQSQPVRSKDATVKRYHYDTHEQLRAHLPLFVDAYNHARRLKTLRGLTPYEHVLQVWTKQPKRFKLDPSHHIPGPYNPARAGLPA</sequence>
<dbReference type="EMBL" id="JACJIM010000005">
    <property type="protein sequence ID" value="MBA9064436.1"/>
    <property type="molecule type" value="Genomic_DNA"/>
</dbReference>
<dbReference type="SUPFAM" id="SSF53098">
    <property type="entry name" value="Ribonuclease H-like"/>
    <property type="match status" value="1"/>
</dbReference>
<evidence type="ECO:0000313" key="3">
    <source>
        <dbReference type="Proteomes" id="UP000565455"/>
    </source>
</evidence>
<protein>
    <recommendedName>
        <fullName evidence="1">Integrase catalytic domain-containing protein</fullName>
    </recommendedName>
</protein>
<proteinExistence type="predicted"/>
<accession>A0ABR6DEA7</accession>
<reference evidence="2 3" key="1">
    <citation type="submission" date="2020-08" db="EMBL/GenBank/DDBJ databases">
        <title>Genomic Encyclopedia of Type Strains, Phase IV (KMG-IV): sequencing the most valuable type-strain genomes for metagenomic binning, comparative biology and taxonomic classification.</title>
        <authorList>
            <person name="Goeker M."/>
        </authorList>
    </citation>
    <scope>NUCLEOTIDE SEQUENCE [LARGE SCALE GENOMIC DNA]</scope>
    <source>
        <strain evidence="2 3">DSM 5686</strain>
    </source>
</reference>
<dbReference type="InterPro" id="IPR012337">
    <property type="entry name" value="RNaseH-like_sf"/>
</dbReference>
<gene>
    <name evidence="2" type="ORF">GGQ91_003837</name>
</gene>
<dbReference type="InterPro" id="IPR001584">
    <property type="entry name" value="Integrase_cat-core"/>
</dbReference>
<name>A0ABR6DEA7_9HYPH</name>
<evidence type="ECO:0000313" key="2">
    <source>
        <dbReference type="EMBL" id="MBA9064436.1"/>
    </source>
</evidence>
<organism evidence="2 3">
    <name type="scientific">Methylobacterium fujisawaense</name>
    <dbReference type="NCBI Taxonomy" id="107400"/>
    <lineage>
        <taxon>Bacteria</taxon>
        <taxon>Pseudomonadati</taxon>
        <taxon>Pseudomonadota</taxon>
        <taxon>Alphaproteobacteria</taxon>
        <taxon>Hyphomicrobiales</taxon>
        <taxon>Methylobacteriaceae</taxon>
        <taxon>Methylobacterium</taxon>
    </lineage>
</organism>